<comment type="caution">
    <text evidence="11">The sequence shown here is derived from an EMBL/GenBank/DDBJ whole genome shotgun (WGS) entry which is preliminary data.</text>
</comment>
<feature type="domain" description="TonB C-terminal" evidence="10">
    <location>
        <begin position="1"/>
        <end position="83"/>
    </location>
</feature>
<dbReference type="AlphaFoldDB" id="A0A2T5MJC9"/>
<evidence type="ECO:0000259" key="10">
    <source>
        <dbReference type="PROSITE" id="PS52015"/>
    </source>
</evidence>
<evidence type="ECO:0000256" key="3">
    <source>
        <dbReference type="ARBA" id="ARBA00022448"/>
    </source>
</evidence>
<gene>
    <name evidence="11" type="ORF">CJD38_00755</name>
</gene>
<dbReference type="NCBIfam" id="TIGR01352">
    <property type="entry name" value="tonB_Cterm"/>
    <property type="match status" value="1"/>
</dbReference>
<dbReference type="InterPro" id="IPR006260">
    <property type="entry name" value="TonB/TolA_C"/>
</dbReference>
<evidence type="ECO:0000256" key="8">
    <source>
        <dbReference type="ARBA" id="ARBA00022989"/>
    </source>
</evidence>
<comment type="subcellular location">
    <subcellularLocation>
        <location evidence="1">Cell inner membrane</location>
        <topology evidence="1">Single-pass membrane protein</topology>
        <orientation evidence="1">Periplasmic side</orientation>
    </subcellularLocation>
</comment>
<evidence type="ECO:0000313" key="12">
    <source>
        <dbReference type="Proteomes" id="UP000244248"/>
    </source>
</evidence>
<keyword evidence="12" id="KW-1185">Reference proteome</keyword>
<dbReference type="PROSITE" id="PS52015">
    <property type="entry name" value="TONB_CTD"/>
    <property type="match status" value="1"/>
</dbReference>
<dbReference type="GO" id="GO:0098797">
    <property type="term" value="C:plasma membrane protein complex"/>
    <property type="evidence" value="ECO:0007669"/>
    <property type="project" value="TreeGrafter"/>
</dbReference>
<dbReference type="Proteomes" id="UP000244248">
    <property type="component" value="Unassembled WGS sequence"/>
</dbReference>
<keyword evidence="7" id="KW-0653">Protein transport</keyword>
<keyword evidence="5" id="KW-0997">Cell inner membrane</keyword>
<dbReference type="PANTHER" id="PTHR33446">
    <property type="entry name" value="PROTEIN TONB-RELATED"/>
    <property type="match status" value="1"/>
</dbReference>
<evidence type="ECO:0000313" key="11">
    <source>
        <dbReference type="EMBL" id="PTU32687.1"/>
    </source>
</evidence>
<keyword evidence="4" id="KW-1003">Cell membrane</keyword>
<dbReference type="GO" id="GO:0031992">
    <property type="term" value="F:energy transducer activity"/>
    <property type="evidence" value="ECO:0007669"/>
    <property type="project" value="TreeGrafter"/>
</dbReference>
<dbReference type="InterPro" id="IPR051045">
    <property type="entry name" value="TonB-dependent_transducer"/>
</dbReference>
<dbReference type="EMBL" id="QANS01000001">
    <property type="protein sequence ID" value="PTU32687.1"/>
    <property type="molecule type" value="Genomic_DNA"/>
</dbReference>
<keyword evidence="9" id="KW-0472">Membrane</keyword>
<reference evidence="11 12" key="1">
    <citation type="submission" date="2018-04" db="EMBL/GenBank/DDBJ databases">
        <title>Novel species isolated from glacier.</title>
        <authorList>
            <person name="Liu Q."/>
            <person name="Xin Y.-H."/>
        </authorList>
    </citation>
    <scope>NUCLEOTIDE SEQUENCE [LARGE SCALE GENOMIC DNA]</scope>
    <source>
        <strain evidence="11 12">GT1R17</strain>
    </source>
</reference>
<dbReference type="InterPro" id="IPR037682">
    <property type="entry name" value="TonB_C"/>
</dbReference>
<evidence type="ECO:0000256" key="4">
    <source>
        <dbReference type="ARBA" id="ARBA00022475"/>
    </source>
</evidence>
<comment type="similarity">
    <text evidence="2">Belongs to the TonB family.</text>
</comment>
<evidence type="ECO:0000256" key="9">
    <source>
        <dbReference type="ARBA" id="ARBA00023136"/>
    </source>
</evidence>
<organism evidence="11 12">
    <name type="scientific">Stenotrophobium rhamnosiphilum</name>
    <dbReference type="NCBI Taxonomy" id="2029166"/>
    <lineage>
        <taxon>Bacteria</taxon>
        <taxon>Pseudomonadati</taxon>
        <taxon>Pseudomonadota</taxon>
        <taxon>Gammaproteobacteria</taxon>
        <taxon>Nevskiales</taxon>
        <taxon>Nevskiaceae</taxon>
        <taxon>Stenotrophobium</taxon>
    </lineage>
</organism>
<evidence type="ECO:0000256" key="6">
    <source>
        <dbReference type="ARBA" id="ARBA00022692"/>
    </source>
</evidence>
<accession>A0A2T5MJC9</accession>
<dbReference type="Gene3D" id="3.30.1150.10">
    <property type="match status" value="1"/>
</dbReference>
<evidence type="ECO:0000256" key="5">
    <source>
        <dbReference type="ARBA" id="ARBA00022519"/>
    </source>
</evidence>
<dbReference type="GO" id="GO:0015031">
    <property type="term" value="P:protein transport"/>
    <property type="evidence" value="ECO:0007669"/>
    <property type="project" value="UniProtKB-KW"/>
</dbReference>
<keyword evidence="8" id="KW-1133">Transmembrane helix</keyword>
<dbReference type="SUPFAM" id="SSF74653">
    <property type="entry name" value="TolA/TonB C-terminal domain"/>
    <property type="match status" value="1"/>
</dbReference>
<evidence type="ECO:0000256" key="7">
    <source>
        <dbReference type="ARBA" id="ARBA00022927"/>
    </source>
</evidence>
<dbReference type="Pfam" id="PF03544">
    <property type="entry name" value="TonB_C"/>
    <property type="match status" value="1"/>
</dbReference>
<keyword evidence="6" id="KW-0812">Transmembrane</keyword>
<dbReference type="PANTHER" id="PTHR33446:SF2">
    <property type="entry name" value="PROTEIN TONB"/>
    <property type="match status" value="1"/>
</dbReference>
<evidence type="ECO:0000256" key="2">
    <source>
        <dbReference type="ARBA" id="ARBA00006555"/>
    </source>
</evidence>
<protein>
    <recommendedName>
        <fullName evidence="10">TonB C-terminal domain-containing protein</fullName>
    </recommendedName>
</protein>
<proteinExistence type="inferred from homology"/>
<name>A0A2T5MJC9_9GAMM</name>
<keyword evidence="3" id="KW-0813">Transport</keyword>
<dbReference type="GO" id="GO:0055085">
    <property type="term" value="P:transmembrane transport"/>
    <property type="evidence" value="ECO:0007669"/>
    <property type="project" value="InterPro"/>
</dbReference>
<evidence type="ECO:0000256" key="1">
    <source>
        <dbReference type="ARBA" id="ARBA00004383"/>
    </source>
</evidence>
<sequence length="83" mass="9170">MVKPVYPRKAMRDGIEGKVTILITVDEKGIPIEAKVTKSSGNFDLDNAARNAAMKYIFVPQIFNGVPVRSQGLQDFVFNLNEG</sequence>